<evidence type="ECO:0000256" key="3">
    <source>
        <dbReference type="ARBA" id="ARBA00022448"/>
    </source>
</evidence>
<proteinExistence type="inferred from homology"/>
<dbReference type="InterPro" id="IPR047817">
    <property type="entry name" value="ABC2_TM_bact-type"/>
</dbReference>
<comment type="similarity">
    <text evidence="2">Belongs to the ABC-2 integral membrane protein family.</text>
</comment>
<feature type="transmembrane region" description="Helical" evidence="5">
    <location>
        <begin position="207"/>
        <end position="229"/>
    </location>
</feature>
<sequence>MLRNPMTRTPKRPETRGLRSQWRRAWSTRQAGDALLSAPMRSELQDRYGSLSHLRRVGSRPPLREYATELWDRRHFIWAGARGEALTKYSNERLGMGWFILRPILDAAFYWVIFGLLLRLGETSSNYVAFILVGVFMFQLTSHAITGGATLIRSSKPMIRAFAFPRAALAASLVLRELFVAFPAMGVMFIALMAIPPHELPTASWSFFPVLLALHTAMNLGFALLFGWLGSLLPDLAQAMSFATRFLMYGSAVIFPIERFIEHPTALAIIEANPIYLVLDMYRTALIDGGAPPASQWLSLLLWTAGLLTVGFALFWRDEERYGRE</sequence>
<feature type="transmembrane region" description="Helical" evidence="5">
    <location>
        <begin position="297"/>
        <end position="316"/>
    </location>
</feature>
<keyword evidence="5" id="KW-1133">Transmembrane helix</keyword>
<dbReference type="PANTHER" id="PTHR30413:SF8">
    <property type="entry name" value="TRANSPORT PERMEASE PROTEIN"/>
    <property type="match status" value="1"/>
</dbReference>
<feature type="domain" description="ABC transmembrane type-2" evidence="6">
    <location>
        <begin position="94"/>
        <end position="318"/>
    </location>
</feature>
<evidence type="ECO:0000313" key="7">
    <source>
        <dbReference type="EMBL" id="KAA6431975.1"/>
    </source>
</evidence>
<name>A0A5M8Q7R6_9MICO</name>
<evidence type="ECO:0000256" key="5">
    <source>
        <dbReference type="SAM" id="Phobius"/>
    </source>
</evidence>
<feature type="transmembrane region" description="Helical" evidence="5">
    <location>
        <begin position="236"/>
        <end position="257"/>
    </location>
</feature>
<feature type="transmembrane region" description="Helical" evidence="5">
    <location>
        <begin position="173"/>
        <end position="195"/>
    </location>
</feature>
<dbReference type="AlphaFoldDB" id="A0A5M8Q7R6"/>
<dbReference type="EMBL" id="VOIR01000015">
    <property type="protein sequence ID" value="KAA6431975.1"/>
    <property type="molecule type" value="Genomic_DNA"/>
</dbReference>
<dbReference type="GO" id="GO:0005886">
    <property type="term" value="C:plasma membrane"/>
    <property type="evidence" value="ECO:0007669"/>
    <property type="project" value="UniProtKB-SubCell"/>
</dbReference>
<protein>
    <submittedName>
        <fullName evidence="7">ABC transporter</fullName>
    </submittedName>
</protein>
<keyword evidence="4" id="KW-0997">Cell inner membrane</keyword>
<dbReference type="GO" id="GO:0015920">
    <property type="term" value="P:lipopolysaccharide transport"/>
    <property type="evidence" value="ECO:0007669"/>
    <property type="project" value="TreeGrafter"/>
</dbReference>
<dbReference type="PROSITE" id="PS51012">
    <property type="entry name" value="ABC_TM2"/>
    <property type="match status" value="1"/>
</dbReference>
<accession>A0A5M8Q7R6</accession>
<keyword evidence="3" id="KW-0813">Transport</keyword>
<evidence type="ECO:0000256" key="1">
    <source>
        <dbReference type="ARBA" id="ARBA00004429"/>
    </source>
</evidence>
<evidence type="ECO:0000256" key="2">
    <source>
        <dbReference type="ARBA" id="ARBA00007783"/>
    </source>
</evidence>
<evidence type="ECO:0000259" key="6">
    <source>
        <dbReference type="PROSITE" id="PS51012"/>
    </source>
</evidence>
<feature type="transmembrane region" description="Helical" evidence="5">
    <location>
        <begin position="127"/>
        <end position="152"/>
    </location>
</feature>
<keyword evidence="4" id="KW-1003">Cell membrane</keyword>
<keyword evidence="5" id="KW-0472">Membrane</keyword>
<comment type="caution">
    <text evidence="7">The sequence shown here is derived from an EMBL/GenBank/DDBJ whole genome shotgun (WGS) entry which is preliminary data.</text>
</comment>
<evidence type="ECO:0000313" key="8">
    <source>
        <dbReference type="Proteomes" id="UP000323221"/>
    </source>
</evidence>
<dbReference type="PANTHER" id="PTHR30413">
    <property type="entry name" value="INNER MEMBRANE TRANSPORT PERMEASE"/>
    <property type="match status" value="1"/>
</dbReference>
<keyword evidence="5" id="KW-0812">Transmembrane</keyword>
<gene>
    <name evidence="7" type="ORF">FQ330_09290</name>
</gene>
<dbReference type="Proteomes" id="UP000323221">
    <property type="component" value="Unassembled WGS sequence"/>
</dbReference>
<keyword evidence="8" id="KW-1185">Reference proteome</keyword>
<feature type="transmembrane region" description="Helical" evidence="5">
    <location>
        <begin position="99"/>
        <end position="121"/>
    </location>
</feature>
<organism evidence="7 8">
    <name type="scientific">Agrococcus sediminis</name>
    <dbReference type="NCBI Taxonomy" id="2599924"/>
    <lineage>
        <taxon>Bacteria</taxon>
        <taxon>Bacillati</taxon>
        <taxon>Actinomycetota</taxon>
        <taxon>Actinomycetes</taxon>
        <taxon>Micrococcales</taxon>
        <taxon>Microbacteriaceae</taxon>
        <taxon>Agrococcus</taxon>
    </lineage>
</organism>
<evidence type="ECO:0000256" key="4">
    <source>
        <dbReference type="ARBA" id="ARBA00022519"/>
    </source>
</evidence>
<comment type="subcellular location">
    <subcellularLocation>
        <location evidence="1">Cell inner membrane</location>
        <topology evidence="1">Multi-pass membrane protein</topology>
    </subcellularLocation>
</comment>
<dbReference type="OrthoDB" id="4186295at2"/>
<reference evidence="7 8" key="1">
    <citation type="submission" date="2019-08" db="EMBL/GenBank/DDBJ databases">
        <title>Agrococcus lahaulensis sp. nov., isolated from a cold desert of the Indian Himalayas.</title>
        <authorList>
            <person name="Qu J.H."/>
        </authorList>
    </citation>
    <scope>NUCLEOTIDE SEQUENCE [LARGE SCALE GENOMIC DNA]</scope>
    <source>
        <strain evidence="7 8">NS18</strain>
    </source>
</reference>